<keyword evidence="2" id="KW-1185">Reference proteome</keyword>
<reference evidence="1 2" key="1">
    <citation type="journal article" date="2019" name="bioRxiv">
        <title>Genomics, evolutionary history and diagnostics of the Alternaria alternata species group including apple and Asian pear pathotypes.</title>
        <authorList>
            <person name="Armitage A.D."/>
            <person name="Cockerton H.M."/>
            <person name="Sreenivasaprasad S."/>
            <person name="Woodhall J.W."/>
            <person name="Lane C.R."/>
            <person name="Harrison R.J."/>
            <person name="Clarkson J.P."/>
        </authorList>
    </citation>
    <scope>NUCLEOTIDE SEQUENCE [LARGE SCALE GENOMIC DNA]</scope>
    <source>
        <strain evidence="1 2">FERA 650</strain>
    </source>
</reference>
<sequence>MPGSYGTLIVPLDYNSPQFEINTLTLNILRVHATKEPKLGSVLINWGGPSLDAQS</sequence>
<organism evidence="1 2">
    <name type="scientific">Alternaria gaisen</name>
    <dbReference type="NCBI Taxonomy" id="167740"/>
    <lineage>
        <taxon>Eukaryota</taxon>
        <taxon>Fungi</taxon>
        <taxon>Dikarya</taxon>
        <taxon>Ascomycota</taxon>
        <taxon>Pezizomycotina</taxon>
        <taxon>Dothideomycetes</taxon>
        <taxon>Pleosporomycetidae</taxon>
        <taxon>Pleosporales</taxon>
        <taxon>Pleosporineae</taxon>
        <taxon>Pleosporaceae</taxon>
        <taxon>Alternaria</taxon>
        <taxon>Alternaria sect. Alternaria</taxon>
    </lineage>
</organism>
<dbReference type="Proteomes" id="UP000293547">
    <property type="component" value="Unassembled WGS sequence"/>
</dbReference>
<comment type="caution">
    <text evidence="1">The sequence shown here is derived from an EMBL/GenBank/DDBJ whole genome shotgun (WGS) entry which is preliminary data.</text>
</comment>
<gene>
    <name evidence="1" type="ORF">AG0111_0g8677</name>
</gene>
<name>A0ACB6FEW5_9PLEO</name>
<accession>A0ACB6FEW5</accession>
<dbReference type="EMBL" id="PDWZ02000009">
    <property type="protein sequence ID" value="KAB2102986.1"/>
    <property type="molecule type" value="Genomic_DNA"/>
</dbReference>
<evidence type="ECO:0000313" key="2">
    <source>
        <dbReference type="Proteomes" id="UP000293547"/>
    </source>
</evidence>
<evidence type="ECO:0000313" key="1">
    <source>
        <dbReference type="EMBL" id="KAB2102986.1"/>
    </source>
</evidence>
<proteinExistence type="predicted"/>
<protein>
    <submittedName>
        <fullName evidence="1">Uncharacterized protein</fullName>
    </submittedName>
</protein>